<keyword evidence="5" id="KW-0804">Transcription</keyword>
<keyword evidence="3" id="KW-0805">Transcription regulation</keyword>
<name>A0ABS2JUE0_9GAMM</name>
<dbReference type="PROSITE" id="PS51755">
    <property type="entry name" value="OMPR_PHOB"/>
    <property type="match status" value="1"/>
</dbReference>
<feature type="region of interest" description="Disordered" evidence="8">
    <location>
        <begin position="231"/>
        <end position="251"/>
    </location>
</feature>
<feature type="DNA-binding region" description="OmpR/PhoB-type" evidence="7">
    <location>
        <begin position="134"/>
        <end position="231"/>
    </location>
</feature>
<dbReference type="Gene3D" id="3.40.50.2300">
    <property type="match status" value="1"/>
</dbReference>
<evidence type="ECO:0000313" key="12">
    <source>
        <dbReference type="Proteomes" id="UP001430065"/>
    </source>
</evidence>
<gene>
    <name evidence="11" type="ORF">ISP20_13040</name>
</gene>
<evidence type="ECO:0000256" key="4">
    <source>
        <dbReference type="ARBA" id="ARBA00023125"/>
    </source>
</evidence>
<dbReference type="SUPFAM" id="SSF52172">
    <property type="entry name" value="CheY-like"/>
    <property type="match status" value="1"/>
</dbReference>
<dbReference type="CDD" id="cd00383">
    <property type="entry name" value="trans_reg_C"/>
    <property type="match status" value="1"/>
</dbReference>
<dbReference type="RefSeq" id="WP_204636517.1">
    <property type="nucleotide sequence ID" value="NZ_CP183983.1"/>
</dbReference>
<protein>
    <submittedName>
        <fullName evidence="11">Response regulator transcription factor</fullName>
    </submittedName>
</protein>
<evidence type="ECO:0000256" key="3">
    <source>
        <dbReference type="ARBA" id="ARBA00023015"/>
    </source>
</evidence>
<feature type="modified residue" description="4-aspartylphosphate" evidence="6">
    <location>
        <position position="59"/>
    </location>
</feature>
<proteinExistence type="predicted"/>
<dbReference type="InterPro" id="IPR001789">
    <property type="entry name" value="Sig_transdc_resp-reg_receiver"/>
</dbReference>
<evidence type="ECO:0000313" key="11">
    <source>
        <dbReference type="EMBL" id="MBM7122083.1"/>
    </source>
</evidence>
<dbReference type="CDD" id="cd19935">
    <property type="entry name" value="REC_OmpR_CusR-like"/>
    <property type="match status" value="1"/>
</dbReference>
<accession>A0ABS2JUE0</accession>
<dbReference type="EMBL" id="JADIKC010000005">
    <property type="protein sequence ID" value="MBM7122083.1"/>
    <property type="molecule type" value="Genomic_DNA"/>
</dbReference>
<keyword evidence="1 6" id="KW-0597">Phosphoprotein</keyword>
<dbReference type="Gene3D" id="1.10.10.10">
    <property type="entry name" value="Winged helix-like DNA-binding domain superfamily/Winged helix DNA-binding domain"/>
    <property type="match status" value="1"/>
</dbReference>
<dbReference type="InterPro" id="IPR016032">
    <property type="entry name" value="Sig_transdc_resp-reg_C-effctor"/>
</dbReference>
<dbReference type="PANTHER" id="PTHR48111">
    <property type="entry name" value="REGULATOR OF RPOS"/>
    <property type="match status" value="1"/>
</dbReference>
<evidence type="ECO:0000259" key="10">
    <source>
        <dbReference type="PROSITE" id="PS51755"/>
    </source>
</evidence>
<evidence type="ECO:0000256" key="6">
    <source>
        <dbReference type="PROSITE-ProRule" id="PRU00169"/>
    </source>
</evidence>
<sequence length="251" mass="27924">MHAKKRRSGFVILVEDNRQNAQATGEYLESQGYTVDYAYDGITGLHLASSNDYDAIVLDGMLPGMDGLEVCRRLRGEHKVSAPILMLTGRNTLDDKVAGLDTGADDYLCKPFDLRELEARLRTLIRRERRQVSREILTVGDLTFDTGTLSVSRAEQELTLSPIGLRLLAILMRESPRVVSRSRLEREVWGESLPDSDTLRSHLYILRRAIDKPFEKPLMHTLPTAGYRLADLSPASKPATPKASGSTLATA</sequence>
<reference evidence="11 12" key="1">
    <citation type="submission" date="2020-10" db="EMBL/GenBank/DDBJ databases">
        <title>Phylogeny of dyella-like bacteria.</title>
        <authorList>
            <person name="Fu J."/>
        </authorList>
    </citation>
    <scope>NUCLEOTIDE SEQUENCE [LARGE SCALE GENOMIC DNA]</scope>
    <source>
        <strain evidence="11 12">THG-B117</strain>
    </source>
</reference>
<dbReference type="SUPFAM" id="SSF46894">
    <property type="entry name" value="C-terminal effector domain of the bipartite response regulators"/>
    <property type="match status" value="1"/>
</dbReference>
<evidence type="ECO:0000256" key="7">
    <source>
        <dbReference type="PROSITE-ProRule" id="PRU01091"/>
    </source>
</evidence>
<organism evidence="11 12">
    <name type="scientific">Dyella kyungheensis</name>
    <dbReference type="NCBI Taxonomy" id="1242174"/>
    <lineage>
        <taxon>Bacteria</taxon>
        <taxon>Pseudomonadati</taxon>
        <taxon>Pseudomonadota</taxon>
        <taxon>Gammaproteobacteria</taxon>
        <taxon>Lysobacterales</taxon>
        <taxon>Rhodanobacteraceae</taxon>
        <taxon>Dyella</taxon>
    </lineage>
</organism>
<dbReference type="Proteomes" id="UP001430065">
    <property type="component" value="Unassembled WGS sequence"/>
</dbReference>
<keyword evidence="2" id="KW-0902">Two-component regulatory system</keyword>
<evidence type="ECO:0000256" key="1">
    <source>
        <dbReference type="ARBA" id="ARBA00022553"/>
    </source>
</evidence>
<dbReference type="Pfam" id="PF00072">
    <property type="entry name" value="Response_reg"/>
    <property type="match status" value="1"/>
</dbReference>
<keyword evidence="12" id="KW-1185">Reference proteome</keyword>
<dbReference type="Gene3D" id="6.10.250.690">
    <property type="match status" value="1"/>
</dbReference>
<feature type="domain" description="OmpR/PhoB-type" evidence="10">
    <location>
        <begin position="134"/>
        <end position="231"/>
    </location>
</feature>
<dbReference type="InterPro" id="IPR036388">
    <property type="entry name" value="WH-like_DNA-bd_sf"/>
</dbReference>
<dbReference type="Pfam" id="PF00486">
    <property type="entry name" value="Trans_reg_C"/>
    <property type="match status" value="1"/>
</dbReference>
<keyword evidence="4 7" id="KW-0238">DNA-binding</keyword>
<evidence type="ECO:0000256" key="8">
    <source>
        <dbReference type="SAM" id="MobiDB-lite"/>
    </source>
</evidence>
<evidence type="ECO:0000259" key="9">
    <source>
        <dbReference type="PROSITE" id="PS50110"/>
    </source>
</evidence>
<feature type="domain" description="Response regulatory" evidence="9">
    <location>
        <begin position="10"/>
        <end position="125"/>
    </location>
</feature>
<dbReference type="PANTHER" id="PTHR48111:SF22">
    <property type="entry name" value="REGULATOR OF RPOS"/>
    <property type="match status" value="1"/>
</dbReference>
<dbReference type="InterPro" id="IPR039420">
    <property type="entry name" value="WalR-like"/>
</dbReference>
<dbReference type="SMART" id="SM00448">
    <property type="entry name" value="REC"/>
    <property type="match status" value="1"/>
</dbReference>
<dbReference type="InterPro" id="IPR001867">
    <property type="entry name" value="OmpR/PhoB-type_DNA-bd"/>
</dbReference>
<dbReference type="PROSITE" id="PS50110">
    <property type="entry name" value="RESPONSE_REGULATORY"/>
    <property type="match status" value="1"/>
</dbReference>
<comment type="caution">
    <text evidence="11">The sequence shown here is derived from an EMBL/GenBank/DDBJ whole genome shotgun (WGS) entry which is preliminary data.</text>
</comment>
<dbReference type="InterPro" id="IPR011006">
    <property type="entry name" value="CheY-like_superfamily"/>
</dbReference>
<dbReference type="SMART" id="SM00862">
    <property type="entry name" value="Trans_reg_C"/>
    <property type="match status" value="1"/>
</dbReference>
<evidence type="ECO:0000256" key="2">
    <source>
        <dbReference type="ARBA" id="ARBA00023012"/>
    </source>
</evidence>
<evidence type="ECO:0000256" key="5">
    <source>
        <dbReference type="ARBA" id="ARBA00023163"/>
    </source>
</evidence>